<accession>A0ABR6ET19</accession>
<reference evidence="1 2" key="1">
    <citation type="submission" date="2019-11" db="EMBL/GenBank/DDBJ databases">
        <title>Description of Pedobacter sp. LMG 31462T.</title>
        <authorList>
            <person name="Carlier A."/>
            <person name="Qi S."/>
            <person name="Vandamme P."/>
        </authorList>
    </citation>
    <scope>NUCLEOTIDE SEQUENCE [LARGE SCALE GENOMIC DNA]</scope>
    <source>
        <strain evidence="1 2">LMG 31462</strain>
    </source>
</reference>
<comment type="caution">
    <text evidence="1">The sequence shown here is derived from an EMBL/GenBank/DDBJ whole genome shotgun (WGS) entry which is preliminary data.</text>
</comment>
<dbReference type="Proteomes" id="UP000636110">
    <property type="component" value="Unassembled WGS sequence"/>
</dbReference>
<dbReference type="EMBL" id="WNXC01000001">
    <property type="protein sequence ID" value="MBB2148126.1"/>
    <property type="molecule type" value="Genomic_DNA"/>
</dbReference>
<dbReference type="RefSeq" id="WP_182953738.1">
    <property type="nucleotide sequence ID" value="NZ_WNXC01000001.1"/>
</dbReference>
<evidence type="ECO:0000313" key="1">
    <source>
        <dbReference type="EMBL" id="MBB2148126.1"/>
    </source>
</evidence>
<proteinExistence type="predicted"/>
<keyword evidence="2" id="KW-1185">Reference proteome</keyword>
<dbReference type="PROSITE" id="PS51257">
    <property type="entry name" value="PROKAR_LIPOPROTEIN"/>
    <property type="match status" value="1"/>
</dbReference>
<organism evidence="1 2">
    <name type="scientific">Pedobacter gandavensis</name>
    <dbReference type="NCBI Taxonomy" id="2679963"/>
    <lineage>
        <taxon>Bacteria</taxon>
        <taxon>Pseudomonadati</taxon>
        <taxon>Bacteroidota</taxon>
        <taxon>Sphingobacteriia</taxon>
        <taxon>Sphingobacteriales</taxon>
        <taxon>Sphingobacteriaceae</taxon>
        <taxon>Pedobacter</taxon>
    </lineage>
</organism>
<sequence length="194" mass="21505">MKPYLISKGWKGYALFALSISLFSCEGAGDLPIERKRMPRFSNSGLDQEFAGRKAYTSCGMTFETDLVNLGSAGNRSEYLCIPLADANADSSAFAVINMFKPFASIYLSQWAKMGNKGIMIDLRNDRQQQGSRVDYHLTKEASFSIPVVLLWDVKSALRANEFKQVMNSLPGINSIKSNAPSANDYQISNENSF</sequence>
<protein>
    <submittedName>
        <fullName evidence="1">Uncharacterized protein</fullName>
    </submittedName>
</protein>
<evidence type="ECO:0000313" key="2">
    <source>
        <dbReference type="Proteomes" id="UP000636110"/>
    </source>
</evidence>
<gene>
    <name evidence="1" type="ORF">GM920_04285</name>
</gene>
<name>A0ABR6ET19_9SPHI</name>